<gene>
    <name evidence="2" type="ordered locus">CLIBASIA_03790</name>
</gene>
<accession>C6XG33</accession>
<protein>
    <submittedName>
        <fullName evidence="2">Uncharacterized protein</fullName>
    </submittedName>
</protein>
<evidence type="ECO:0000313" key="2">
    <source>
        <dbReference type="EMBL" id="ACT57336.1"/>
    </source>
</evidence>
<dbReference type="EMBL" id="CP001677">
    <property type="protein sequence ID" value="ACT57336.1"/>
    <property type="molecule type" value="Genomic_DNA"/>
</dbReference>
<sequence length="33" mass="3636">MNIGLSHYLIVSAVIFIIGSSGVFLIVKVLLRY</sequence>
<dbReference type="KEGG" id="las:CLIBASIA_03790"/>
<reference evidence="2 3" key="2">
    <citation type="journal article" date="2011" name="Appl. Environ. Microbiol.">
        <title>Diversity and plasticity of the intracellular plant pathogen and insect symbiont, 'Candidatus Liberibacter asiaticus', revealed by hyper variable prophage genes with intragenic tandem repeats.</title>
        <authorList>
            <person name="Zhou L."/>
            <person name="Powell C.A."/>
            <person name="Hoffman M.T."/>
            <person name="Li W."/>
            <person name="Fan G."/>
            <person name="Liu B."/>
            <person name="Lin H."/>
            <person name="Duan Y."/>
        </authorList>
    </citation>
    <scope>NUCLEOTIDE SEQUENCE [LARGE SCALE GENOMIC DNA]</scope>
    <source>
        <strain evidence="3">psy62</strain>
    </source>
</reference>
<keyword evidence="1" id="KW-0812">Transmembrane</keyword>
<name>C6XG33_LIBAP</name>
<keyword evidence="1" id="KW-0472">Membrane</keyword>
<proteinExistence type="predicted"/>
<reference evidence="2 3" key="1">
    <citation type="journal article" date="2009" name="Mol. Plant Microbe Interact.">
        <title>Complete genome sequence of citrus huanglongbing bacterium, 'Candidatus Liberibacter asiaticus' obtained through metagenomics.</title>
        <authorList>
            <person name="Duan Y."/>
            <person name="Zhou L."/>
            <person name="Hall D.G."/>
            <person name="Li W."/>
            <person name="Doddapaneni H."/>
            <person name="Lin H."/>
            <person name="Liu L."/>
            <person name="Vahling C.M."/>
            <person name="Gabriel D.W."/>
            <person name="Williams K.P."/>
            <person name="Dickerman A."/>
            <person name="Sun Y."/>
            <person name="Gottwald T."/>
        </authorList>
    </citation>
    <scope>NUCLEOTIDE SEQUENCE [LARGE SCALE GENOMIC DNA]</scope>
    <source>
        <strain evidence="3">psy62</strain>
    </source>
</reference>
<dbReference type="SMR" id="C6XG33"/>
<evidence type="ECO:0000256" key="1">
    <source>
        <dbReference type="SAM" id="Phobius"/>
    </source>
</evidence>
<organism evidence="2 3">
    <name type="scientific">Liberibacter asiaticus (strain psy62)</name>
    <dbReference type="NCBI Taxonomy" id="537021"/>
    <lineage>
        <taxon>Bacteria</taxon>
        <taxon>Pseudomonadati</taxon>
        <taxon>Pseudomonadota</taxon>
        <taxon>Alphaproteobacteria</taxon>
        <taxon>Hyphomicrobiales</taxon>
        <taxon>Rhizobiaceae</taxon>
        <taxon>Liberibacter</taxon>
    </lineage>
</organism>
<keyword evidence="1" id="KW-1133">Transmembrane helix</keyword>
<dbReference type="HOGENOM" id="CLU_3382528_0_0_5"/>
<dbReference type="Proteomes" id="UP000002744">
    <property type="component" value="Chromosome"/>
</dbReference>
<evidence type="ECO:0000313" key="3">
    <source>
        <dbReference type="Proteomes" id="UP000002744"/>
    </source>
</evidence>
<dbReference type="AlphaFoldDB" id="C6XG33"/>
<feature type="transmembrane region" description="Helical" evidence="1">
    <location>
        <begin position="6"/>
        <end position="31"/>
    </location>
</feature>